<organism evidence="2 3">
    <name type="scientific">Venturia nashicola</name>
    <dbReference type="NCBI Taxonomy" id="86259"/>
    <lineage>
        <taxon>Eukaryota</taxon>
        <taxon>Fungi</taxon>
        <taxon>Dikarya</taxon>
        <taxon>Ascomycota</taxon>
        <taxon>Pezizomycotina</taxon>
        <taxon>Dothideomycetes</taxon>
        <taxon>Pleosporomycetidae</taxon>
        <taxon>Venturiales</taxon>
        <taxon>Venturiaceae</taxon>
        <taxon>Venturia</taxon>
    </lineage>
</organism>
<name>A0A4Z1PN40_9PEZI</name>
<keyword evidence="3" id="KW-1185">Reference proteome</keyword>
<proteinExistence type="predicted"/>
<feature type="region of interest" description="Disordered" evidence="1">
    <location>
        <begin position="23"/>
        <end position="47"/>
    </location>
</feature>
<evidence type="ECO:0000313" key="3">
    <source>
        <dbReference type="Proteomes" id="UP000298493"/>
    </source>
</evidence>
<dbReference type="Proteomes" id="UP000298493">
    <property type="component" value="Unassembled WGS sequence"/>
</dbReference>
<protein>
    <submittedName>
        <fullName evidence="2">Uncharacterized protein</fullName>
    </submittedName>
</protein>
<comment type="caution">
    <text evidence="2">The sequence shown here is derived from an EMBL/GenBank/DDBJ whole genome shotgun (WGS) entry which is preliminary data.</text>
</comment>
<sequence length="76" mass="8651">MKKITCHPHPHKRTIPLLAQSLAPSHPTQQQPQSRLSTSKAKKRGSVELHKDHTPLFAYCVSVSPLYRVISSKWVR</sequence>
<evidence type="ECO:0000256" key="1">
    <source>
        <dbReference type="SAM" id="MobiDB-lite"/>
    </source>
</evidence>
<accession>A0A4Z1PN40</accession>
<reference evidence="2 3" key="1">
    <citation type="submission" date="2019-04" db="EMBL/GenBank/DDBJ databases">
        <title>High contiguity whole genome sequence and gene annotation resource for two Venturia nashicola isolates.</title>
        <authorList>
            <person name="Prokchorchik M."/>
            <person name="Won K."/>
            <person name="Lee Y."/>
            <person name="Choi E.D."/>
            <person name="Segonzac C."/>
            <person name="Sohn K.H."/>
        </authorList>
    </citation>
    <scope>NUCLEOTIDE SEQUENCE [LARGE SCALE GENOMIC DNA]</scope>
    <source>
        <strain evidence="2 3">PRI2</strain>
    </source>
</reference>
<feature type="compositionally biased region" description="Polar residues" evidence="1">
    <location>
        <begin position="23"/>
        <end position="39"/>
    </location>
</feature>
<gene>
    <name evidence="2" type="ORF">E6O75_ATG02427</name>
</gene>
<dbReference type="AlphaFoldDB" id="A0A4Z1PN40"/>
<dbReference type="EMBL" id="SNSC02000005">
    <property type="protein sequence ID" value="TID24062.1"/>
    <property type="molecule type" value="Genomic_DNA"/>
</dbReference>
<evidence type="ECO:0000313" key="2">
    <source>
        <dbReference type="EMBL" id="TID24062.1"/>
    </source>
</evidence>